<feature type="region of interest" description="Disordered" evidence="1">
    <location>
        <begin position="1"/>
        <end position="53"/>
    </location>
</feature>
<dbReference type="EMBL" id="CAJNJQ010002645">
    <property type="protein sequence ID" value="CAE7181630.1"/>
    <property type="molecule type" value="Genomic_DNA"/>
</dbReference>
<sequence>MDKRNHNLPSPLQPSPVLMTDTQPNNTPSPEPTPTEPEEVNTPPDSAALSPSEGGPICVQRCLARRVSSSLVRLDLTHTSQLAWTCFPSSACDDGLSQSAVQDYATCDDHTCRRKANTHTNFGQWGSHTTSKRRLFQLTTQTVALTSGTAIPISRGMSSTVTSGFMTVRTGQAGTIGTGGGAAATSVSEAGGRQANRSAQVGQLSAGMVGLVLVGRIAVLVF</sequence>
<organism evidence="2 3">
    <name type="scientific">Rhizoctonia solani</name>
    <dbReference type="NCBI Taxonomy" id="456999"/>
    <lineage>
        <taxon>Eukaryota</taxon>
        <taxon>Fungi</taxon>
        <taxon>Dikarya</taxon>
        <taxon>Basidiomycota</taxon>
        <taxon>Agaricomycotina</taxon>
        <taxon>Agaricomycetes</taxon>
        <taxon>Cantharellales</taxon>
        <taxon>Ceratobasidiaceae</taxon>
        <taxon>Rhizoctonia</taxon>
    </lineage>
</organism>
<protein>
    <recommendedName>
        <fullName evidence="4">Extracellular membrane protein CFEM domain-containing protein</fullName>
    </recommendedName>
</protein>
<proteinExistence type="predicted"/>
<reference evidence="2" key="1">
    <citation type="submission" date="2021-01" db="EMBL/GenBank/DDBJ databases">
        <authorList>
            <person name="Kaushik A."/>
        </authorList>
    </citation>
    <scope>NUCLEOTIDE SEQUENCE</scope>
    <source>
        <strain evidence="2">AG5</strain>
    </source>
</reference>
<dbReference type="AlphaFoldDB" id="A0A8H3HZD9"/>
<name>A0A8H3HZD9_9AGAM</name>
<evidence type="ECO:0008006" key="4">
    <source>
        <dbReference type="Google" id="ProtNLM"/>
    </source>
</evidence>
<comment type="caution">
    <text evidence="2">The sequence shown here is derived from an EMBL/GenBank/DDBJ whole genome shotgun (WGS) entry which is preliminary data.</text>
</comment>
<evidence type="ECO:0000313" key="3">
    <source>
        <dbReference type="Proteomes" id="UP000663827"/>
    </source>
</evidence>
<accession>A0A8H3HZD9</accession>
<dbReference type="Proteomes" id="UP000663827">
    <property type="component" value="Unassembled WGS sequence"/>
</dbReference>
<gene>
    <name evidence="2" type="ORF">RDB_LOCUS117361</name>
</gene>
<evidence type="ECO:0000256" key="1">
    <source>
        <dbReference type="SAM" id="MobiDB-lite"/>
    </source>
</evidence>
<evidence type="ECO:0000313" key="2">
    <source>
        <dbReference type="EMBL" id="CAE7181630.1"/>
    </source>
</evidence>